<dbReference type="EMBL" id="LXSL01000009">
    <property type="protein sequence ID" value="OAM31494.1"/>
    <property type="molecule type" value="Genomic_DNA"/>
</dbReference>
<comment type="caution">
    <text evidence="5">The sequence shown here is derived from an EMBL/GenBank/DDBJ whole genome shotgun (WGS) entry which is preliminary data.</text>
</comment>
<evidence type="ECO:0000313" key="5">
    <source>
        <dbReference type="EMBL" id="OAM31494.1"/>
    </source>
</evidence>
<dbReference type="RefSeq" id="WP_067589412.1">
    <property type="nucleotide sequence ID" value="NZ_LXSL01000009.1"/>
</dbReference>
<evidence type="ECO:0000256" key="2">
    <source>
        <dbReference type="ARBA" id="ARBA00022679"/>
    </source>
</evidence>
<dbReference type="GO" id="GO:0046872">
    <property type="term" value="F:metal ion binding"/>
    <property type="evidence" value="ECO:0007669"/>
    <property type="project" value="UniProtKB-KW"/>
</dbReference>
<dbReference type="GO" id="GO:0043720">
    <property type="term" value="F:3-keto-5-aminohexanoate cleavage activity"/>
    <property type="evidence" value="ECO:0007669"/>
    <property type="project" value="InterPro"/>
</dbReference>
<dbReference type="Proteomes" id="UP000077885">
    <property type="component" value="Unassembled WGS sequence"/>
</dbReference>
<dbReference type="AlphaFoldDB" id="A0A1A9S1U2"/>
<evidence type="ECO:0000256" key="3">
    <source>
        <dbReference type="ARBA" id="ARBA00022723"/>
    </source>
</evidence>
<name>A0A1A9S1U2_9NEIS</name>
<dbReference type="PANTHER" id="PTHR37418">
    <property type="entry name" value="3-KETO-5-AMINOHEXANOATE CLEAVAGE ENZYME-RELATED"/>
    <property type="match status" value="1"/>
</dbReference>
<evidence type="ECO:0000256" key="4">
    <source>
        <dbReference type="ARBA" id="ARBA00022833"/>
    </source>
</evidence>
<evidence type="ECO:0000256" key="1">
    <source>
        <dbReference type="ARBA" id="ARBA00001947"/>
    </source>
</evidence>
<comment type="cofactor">
    <cofactor evidence="1">
        <name>Zn(2+)</name>
        <dbReference type="ChEBI" id="CHEBI:29105"/>
    </cofactor>
</comment>
<keyword evidence="4" id="KW-0862">Zinc</keyword>
<keyword evidence="6" id="KW-1185">Reference proteome</keyword>
<accession>A0A1A9S1U2</accession>
<dbReference type="InterPro" id="IPR013785">
    <property type="entry name" value="Aldolase_TIM"/>
</dbReference>
<protein>
    <submittedName>
        <fullName evidence="5">3-keto-5-aminohexanoate cleavage protein</fullName>
    </submittedName>
</protein>
<gene>
    <name evidence="5" type="ORF">A7P95_00225</name>
</gene>
<keyword evidence="2" id="KW-0808">Transferase</keyword>
<organism evidence="5 6">
    <name type="scientific">Eikenella longinqua</name>
    <dbReference type="NCBI Taxonomy" id="1795827"/>
    <lineage>
        <taxon>Bacteria</taxon>
        <taxon>Pseudomonadati</taxon>
        <taxon>Pseudomonadota</taxon>
        <taxon>Betaproteobacteria</taxon>
        <taxon>Neisseriales</taxon>
        <taxon>Neisseriaceae</taxon>
        <taxon>Eikenella</taxon>
    </lineage>
</organism>
<keyword evidence="3" id="KW-0479">Metal-binding</keyword>
<sequence length="276" mass="30358">MSDKVILTVATTGAVTPKELNPHVPITPKEIAEDAYKCWKAGASVVHLHMRDDQGLGTMDKHKFKETIDRIRDTCDIVINVTTAGDHRASYEQRMEHLAYVQPEIASFDAGSFNWLPGGVFENSPEFLSKLGQTMQELGIKTEIEIFDSGMIHACVKYFNAKGFLASPMHFQLVLGVLGAASARVEDLVYLRNLLPKDATWGAFGIGRDHLPIMLTTLAMGGHVRVGLEDNVYYSKGVLATNLSLTERAIRIIHEADKAVATPDEARAILGLKKRG</sequence>
<dbReference type="InterPro" id="IPR008567">
    <property type="entry name" value="BKACE"/>
</dbReference>
<evidence type="ECO:0000313" key="6">
    <source>
        <dbReference type="Proteomes" id="UP000077885"/>
    </source>
</evidence>
<dbReference type="STRING" id="1795827.A7P95_00225"/>
<dbReference type="PANTHER" id="PTHR37418:SF2">
    <property type="entry name" value="3-KETO-5-AMINOHEXANOATE CLEAVAGE ENZYME"/>
    <property type="match status" value="1"/>
</dbReference>
<proteinExistence type="predicted"/>
<dbReference type="Gene3D" id="3.20.20.70">
    <property type="entry name" value="Aldolase class I"/>
    <property type="match status" value="1"/>
</dbReference>
<reference evidence="6" key="1">
    <citation type="submission" date="2016-05" db="EMBL/GenBank/DDBJ databases">
        <title>Draft genome of Corynebacterium afermentans subsp. afermentans LCDC 88199T.</title>
        <authorList>
            <person name="Bernier A.-M."/>
            <person name="Bernard K."/>
        </authorList>
    </citation>
    <scope>NUCLEOTIDE SEQUENCE [LARGE SCALE GENOMIC DNA]</scope>
    <source>
        <strain evidence="6">NML02-A-017</strain>
    </source>
</reference>
<dbReference type="Pfam" id="PF05853">
    <property type="entry name" value="BKACE"/>
    <property type="match status" value="1"/>
</dbReference>
<dbReference type="OrthoDB" id="9155960at2"/>